<proteinExistence type="predicted"/>
<name>A0A5D2HML7_GOSDA</name>
<dbReference type="EMBL" id="CM017688">
    <property type="protein sequence ID" value="TYH30929.1"/>
    <property type="molecule type" value="Genomic_DNA"/>
</dbReference>
<sequence length="78" mass="8570">MSSILLIKILVMQSEKSMVGIPLRLDLRISPSSNSKSKLPAPSRKFGAKPSNSLSFHETPLTGDESTTIFVESHHIHL</sequence>
<reference evidence="2 3" key="1">
    <citation type="submission" date="2019-06" db="EMBL/GenBank/DDBJ databases">
        <title>WGS assembly of Gossypium darwinii.</title>
        <authorList>
            <person name="Chen Z.J."/>
            <person name="Sreedasyam A."/>
            <person name="Ando A."/>
            <person name="Song Q."/>
            <person name="De L."/>
            <person name="Hulse-Kemp A."/>
            <person name="Ding M."/>
            <person name="Ye W."/>
            <person name="Kirkbride R."/>
            <person name="Jenkins J."/>
            <person name="Plott C."/>
            <person name="Lovell J."/>
            <person name="Lin Y.-M."/>
            <person name="Vaughn R."/>
            <person name="Liu B."/>
            <person name="Li W."/>
            <person name="Simpson S."/>
            <person name="Scheffler B."/>
            <person name="Saski C."/>
            <person name="Grover C."/>
            <person name="Hu G."/>
            <person name="Conover J."/>
            <person name="Carlson J."/>
            <person name="Shu S."/>
            <person name="Boston L."/>
            <person name="Williams M."/>
            <person name="Peterson D."/>
            <person name="Mcgee K."/>
            <person name="Jones D."/>
            <person name="Wendel J."/>
            <person name="Stelly D."/>
            <person name="Grimwood J."/>
            <person name="Schmutz J."/>
        </authorList>
    </citation>
    <scope>NUCLEOTIDE SEQUENCE [LARGE SCALE GENOMIC DNA]</scope>
    <source>
        <strain evidence="2">1808015.09</strain>
    </source>
</reference>
<gene>
    <name evidence="2" type="ORF">ES288_A01G134100v1</name>
</gene>
<accession>A0A5D2HML7</accession>
<evidence type="ECO:0000313" key="3">
    <source>
        <dbReference type="Proteomes" id="UP000323506"/>
    </source>
</evidence>
<dbReference type="Proteomes" id="UP000323506">
    <property type="component" value="Chromosome A01"/>
</dbReference>
<protein>
    <submittedName>
        <fullName evidence="2">Uncharacterized protein</fullName>
    </submittedName>
</protein>
<dbReference type="AlphaFoldDB" id="A0A5D2HML7"/>
<evidence type="ECO:0000313" key="2">
    <source>
        <dbReference type="EMBL" id="TYH30929.1"/>
    </source>
</evidence>
<evidence type="ECO:0000256" key="1">
    <source>
        <dbReference type="SAM" id="MobiDB-lite"/>
    </source>
</evidence>
<keyword evidence="3" id="KW-1185">Reference proteome</keyword>
<organism evidence="2 3">
    <name type="scientific">Gossypium darwinii</name>
    <name type="common">Darwin's cotton</name>
    <name type="synonym">Gossypium barbadense var. darwinii</name>
    <dbReference type="NCBI Taxonomy" id="34276"/>
    <lineage>
        <taxon>Eukaryota</taxon>
        <taxon>Viridiplantae</taxon>
        <taxon>Streptophyta</taxon>
        <taxon>Embryophyta</taxon>
        <taxon>Tracheophyta</taxon>
        <taxon>Spermatophyta</taxon>
        <taxon>Magnoliopsida</taxon>
        <taxon>eudicotyledons</taxon>
        <taxon>Gunneridae</taxon>
        <taxon>Pentapetalae</taxon>
        <taxon>rosids</taxon>
        <taxon>malvids</taxon>
        <taxon>Malvales</taxon>
        <taxon>Malvaceae</taxon>
        <taxon>Malvoideae</taxon>
        <taxon>Gossypium</taxon>
    </lineage>
</organism>
<feature type="region of interest" description="Disordered" evidence="1">
    <location>
        <begin position="30"/>
        <end position="58"/>
    </location>
</feature>